<dbReference type="GO" id="GO:0044874">
    <property type="term" value="P:lipoprotein localization to outer membrane"/>
    <property type="evidence" value="ECO:0007669"/>
    <property type="project" value="TreeGrafter"/>
</dbReference>
<keyword evidence="5 7" id="KW-1133">Transmembrane helix</keyword>
<evidence type="ECO:0000256" key="2">
    <source>
        <dbReference type="ARBA" id="ARBA00005236"/>
    </source>
</evidence>
<feature type="transmembrane region" description="Helical" evidence="7">
    <location>
        <begin position="357"/>
        <end position="378"/>
    </location>
</feature>
<dbReference type="PANTHER" id="PTHR30489:SF0">
    <property type="entry name" value="LIPOPROTEIN-RELEASING SYSTEM TRANSMEMBRANE PROTEIN LOLE"/>
    <property type="match status" value="1"/>
</dbReference>
<proteinExistence type="inferred from homology"/>
<evidence type="ECO:0000256" key="1">
    <source>
        <dbReference type="ARBA" id="ARBA00004651"/>
    </source>
</evidence>
<keyword evidence="3" id="KW-1003">Cell membrane</keyword>
<feature type="transmembrane region" description="Helical" evidence="7">
    <location>
        <begin position="248"/>
        <end position="271"/>
    </location>
</feature>
<protein>
    <submittedName>
        <fullName evidence="9">FtsX-like permease family protein</fullName>
    </submittedName>
</protein>
<dbReference type="InterPro" id="IPR003838">
    <property type="entry name" value="ABC3_permease_C"/>
</dbReference>
<dbReference type="AlphaFoldDB" id="A0A7M1B256"/>
<evidence type="ECO:0000256" key="5">
    <source>
        <dbReference type="ARBA" id="ARBA00022989"/>
    </source>
</evidence>
<name>A0A7M1B256_9BACT</name>
<dbReference type="KEGG" id="ssei:FJR45_07590"/>
<evidence type="ECO:0000313" key="9">
    <source>
        <dbReference type="EMBL" id="QOP43821.1"/>
    </source>
</evidence>
<sequence>MKKINFHLLEYAVNYILRYKAKNIFILIILTLLIALLASFFFVQNSLKYELESTLDTQPQIIVTNQKAGRDTTLDEHVIDSIVNIKGVSDVTGRVWGYYDFKHMHARFIVVGIDEFENQYNTTFENIIKNSELNASSMLVGEGVKRILDASYYKEYFNFITPDLSVKKIYIAGTFKAATQLESNDMIVMSKDTLREIFAYKNSEATDLAVRVNNPLELSSIVSKIQNMFPTFKVVARKDLKTALENQFNFLSTVFLILFTITLFTFFMIVYDKSSGLSSEEKKEIGILKAIGWTIEDVLTARMYEGLIISFIAYCMGIILTLFFVYILNAPIIKNIFIDYNDIANSFTLPFVLDYKILLLLFLLSVPVYMFATVIPSWRIATLDADEVIR</sequence>
<dbReference type="Proteomes" id="UP000593719">
    <property type="component" value="Chromosome"/>
</dbReference>
<feature type="transmembrane region" description="Helical" evidence="7">
    <location>
        <begin position="307"/>
        <end position="328"/>
    </location>
</feature>
<keyword evidence="10" id="KW-1185">Reference proteome</keyword>
<dbReference type="PANTHER" id="PTHR30489">
    <property type="entry name" value="LIPOPROTEIN-RELEASING SYSTEM TRANSMEMBRANE PROTEIN LOLE"/>
    <property type="match status" value="1"/>
</dbReference>
<evidence type="ECO:0000256" key="4">
    <source>
        <dbReference type="ARBA" id="ARBA00022692"/>
    </source>
</evidence>
<evidence type="ECO:0000259" key="8">
    <source>
        <dbReference type="Pfam" id="PF02687"/>
    </source>
</evidence>
<dbReference type="Pfam" id="PF02687">
    <property type="entry name" value="FtsX"/>
    <property type="match status" value="1"/>
</dbReference>
<feature type="transmembrane region" description="Helical" evidence="7">
    <location>
        <begin position="24"/>
        <end position="43"/>
    </location>
</feature>
<evidence type="ECO:0000256" key="6">
    <source>
        <dbReference type="ARBA" id="ARBA00023136"/>
    </source>
</evidence>
<comment type="similarity">
    <text evidence="2">Belongs to the ABC-4 integral membrane protein family. LolC/E subfamily.</text>
</comment>
<feature type="domain" description="ABC3 transporter permease C-terminal" evidence="8">
    <location>
        <begin position="257"/>
        <end position="383"/>
    </location>
</feature>
<keyword evidence="4 7" id="KW-0812">Transmembrane</keyword>
<evidence type="ECO:0000313" key="10">
    <source>
        <dbReference type="Proteomes" id="UP000593719"/>
    </source>
</evidence>
<dbReference type="InterPro" id="IPR051447">
    <property type="entry name" value="Lipoprotein-release_system"/>
</dbReference>
<gene>
    <name evidence="9" type="ORF">FJR45_07590</name>
</gene>
<dbReference type="EMBL" id="CP041235">
    <property type="protein sequence ID" value="QOP43821.1"/>
    <property type="molecule type" value="Genomic_DNA"/>
</dbReference>
<comment type="subcellular location">
    <subcellularLocation>
        <location evidence="1">Cell membrane</location>
        <topology evidence="1">Multi-pass membrane protein</topology>
    </subcellularLocation>
</comment>
<dbReference type="RefSeq" id="WP_193150009.1">
    <property type="nucleotide sequence ID" value="NZ_CP041235.1"/>
</dbReference>
<organism evidence="9 10">
    <name type="scientific">Sulfurimonas sediminis</name>
    <dbReference type="NCBI Taxonomy" id="2590020"/>
    <lineage>
        <taxon>Bacteria</taxon>
        <taxon>Pseudomonadati</taxon>
        <taxon>Campylobacterota</taxon>
        <taxon>Epsilonproteobacteria</taxon>
        <taxon>Campylobacterales</taxon>
        <taxon>Sulfurimonadaceae</taxon>
        <taxon>Sulfurimonas</taxon>
    </lineage>
</organism>
<accession>A0A7M1B256</accession>
<reference evidence="9 10" key="1">
    <citation type="submission" date="2019-06" db="EMBL/GenBank/DDBJ databases">
        <title>Sulfurimonas gotlandica sp. nov., a chemoautotrophic and psychrotolerant epsilonproteobacterium isolated from a pelagic redoxcline, and an emended description of the genus Sulfurimonas.</title>
        <authorList>
            <person name="Wang S."/>
            <person name="Jiang L."/>
            <person name="Shao Z."/>
        </authorList>
    </citation>
    <scope>NUCLEOTIDE SEQUENCE [LARGE SCALE GENOMIC DNA]</scope>
    <source>
        <strain evidence="9 10">S2-6</strain>
    </source>
</reference>
<keyword evidence="6 7" id="KW-0472">Membrane</keyword>
<evidence type="ECO:0000256" key="7">
    <source>
        <dbReference type="SAM" id="Phobius"/>
    </source>
</evidence>
<evidence type="ECO:0000256" key="3">
    <source>
        <dbReference type="ARBA" id="ARBA00022475"/>
    </source>
</evidence>
<dbReference type="GO" id="GO:0098797">
    <property type="term" value="C:plasma membrane protein complex"/>
    <property type="evidence" value="ECO:0007669"/>
    <property type="project" value="TreeGrafter"/>
</dbReference>